<dbReference type="Gene3D" id="2.30.30.90">
    <property type="match status" value="1"/>
</dbReference>
<feature type="domain" description="Ferrous iron transporter FeoA-like" evidence="2">
    <location>
        <begin position="3"/>
        <end position="76"/>
    </location>
</feature>
<dbReference type="SUPFAM" id="SSF50037">
    <property type="entry name" value="C-terminal domain of transcriptional repressors"/>
    <property type="match status" value="1"/>
</dbReference>
<accession>A0ABU5VUW0</accession>
<dbReference type="InterPro" id="IPR038157">
    <property type="entry name" value="FeoA_core_dom"/>
</dbReference>
<reference evidence="3 4" key="1">
    <citation type="submission" date="2023-11" db="EMBL/GenBank/DDBJ databases">
        <title>A Novel Polar Bacteriovorax (B. antarcticus) Isolated from the Biocrust in Antarctica.</title>
        <authorList>
            <person name="Mun W."/>
            <person name="Choi S.Y."/>
            <person name="Mitchell R.J."/>
        </authorList>
    </citation>
    <scope>NUCLEOTIDE SEQUENCE [LARGE SCALE GENOMIC DNA]</scope>
    <source>
        <strain evidence="3 4">PP10</strain>
    </source>
</reference>
<dbReference type="InterPro" id="IPR007167">
    <property type="entry name" value="Fe-transptr_FeoA-like"/>
</dbReference>
<dbReference type="PANTHER" id="PTHR42954">
    <property type="entry name" value="FE(2+) TRANSPORT PROTEIN A"/>
    <property type="match status" value="1"/>
</dbReference>
<evidence type="ECO:0000256" key="1">
    <source>
        <dbReference type="ARBA" id="ARBA00023004"/>
    </source>
</evidence>
<organism evidence="3 4">
    <name type="scientific">Bacteriovorax antarcticus</name>
    <dbReference type="NCBI Taxonomy" id="3088717"/>
    <lineage>
        <taxon>Bacteria</taxon>
        <taxon>Pseudomonadati</taxon>
        <taxon>Bdellovibrionota</taxon>
        <taxon>Bacteriovoracia</taxon>
        <taxon>Bacteriovoracales</taxon>
        <taxon>Bacteriovoracaceae</taxon>
        <taxon>Bacteriovorax</taxon>
    </lineage>
</organism>
<dbReference type="InterPro" id="IPR052713">
    <property type="entry name" value="FeoA"/>
</dbReference>
<dbReference type="Pfam" id="PF04023">
    <property type="entry name" value="FeoA"/>
    <property type="match status" value="1"/>
</dbReference>
<dbReference type="InterPro" id="IPR008988">
    <property type="entry name" value="Transcriptional_repressor_C"/>
</dbReference>
<dbReference type="SMART" id="SM00899">
    <property type="entry name" value="FeoA"/>
    <property type="match status" value="1"/>
</dbReference>
<gene>
    <name evidence="3" type="ORF">SHI21_11435</name>
</gene>
<protein>
    <submittedName>
        <fullName evidence="3">FeoA family protein</fullName>
    </submittedName>
</protein>
<sequence>MSLTLADIEVGTKVEVVSYEGEGLYEFKFISLGILPGDQVIVQSKSLFGGPIAIKHGEWSFFALRKEYAKKIIVKRLGL</sequence>
<dbReference type="EMBL" id="JAYGJQ010000002">
    <property type="protein sequence ID" value="MEA9356824.1"/>
    <property type="molecule type" value="Genomic_DNA"/>
</dbReference>
<name>A0ABU5VUW0_9BACT</name>
<comment type="caution">
    <text evidence="3">The sequence shown here is derived from an EMBL/GenBank/DDBJ whole genome shotgun (WGS) entry which is preliminary data.</text>
</comment>
<dbReference type="Proteomes" id="UP001302274">
    <property type="component" value="Unassembled WGS sequence"/>
</dbReference>
<evidence type="ECO:0000313" key="3">
    <source>
        <dbReference type="EMBL" id="MEA9356824.1"/>
    </source>
</evidence>
<evidence type="ECO:0000259" key="2">
    <source>
        <dbReference type="SMART" id="SM00899"/>
    </source>
</evidence>
<keyword evidence="4" id="KW-1185">Reference proteome</keyword>
<evidence type="ECO:0000313" key="4">
    <source>
        <dbReference type="Proteomes" id="UP001302274"/>
    </source>
</evidence>
<proteinExistence type="predicted"/>
<dbReference type="PANTHER" id="PTHR42954:SF2">
    <property type="entry name" value="FE(2+) TRANSPORT PROTEIN A"/>
    <property type="match status" value="1"/>
</dbReference>
<dbReference type="RefSeq" id="WP_323576719.1">
    <property type="nucleotide sequence ID" value="NZ_JAYGJQ010000002.1"/>
</dbReference>
<keyword evidence="1" id="KW-0408">Iron</keyword>